<dbReference type="Proteomes" id="UP000256829">
    <property type="component" value="Unassembled WGS sequence"/>
</dbReference>
<evidence type="ECO:0000256" key="11">
    <source>
        <dbReference type="ARBA" id="ARBA00048134"/>
    </source>
</evidence>
<dbReference type="PANTHER" id="PTHR31040">
    <property type="entry name" value="NURIM"/>
    <property type="match status" value="1"/>
</dbReference>
<dbReference type="EC" id="2.1.1.334" evidence="4"/>
<evidence type="ECO:0000256" key="10">
    <source>
        <dbReference type="ARBA" id="ARBA00023136"/>
    </source>
</evidence>
<evidence type="ECO:0000256" key="4">
    <source>
        <dbReference type="ARBA" id="ARBA00012149"/>
    </source>
</evidence>
<keyword evidence="10 12" id="KW-0472">Membrane</keyword>
<comment type="similarity">
    <text evidence="3">Belongs to the nurim family.</text>
</comment>
<keyword evidence="8 12" id="KW-0812">Transmembrane</keyword>
<name>A0A3D8VFI4_9GAMM</name>
<evidence type="ECO:0000256" key="8">
    <source>
        <dbReference type="ARBA" id="ARBA00022692"/>
    </source>
</evidence>
<keyword evidence="5 13" id="KW-0489">Methyltransferase</keyword>
<evidence type="ECO:0000256" key="6">
    <source>
        <dbReference type="ARBA" id="ARBA00022679"/>
    </source>
</evidence>
<evidence type="ECO:0000256" key="5">
    <source>
        <dbReference type="ARBA" id="ARBA00022603"/>
    </source>
</evidence>
<keyword evidence="6 13" id="KW-0808">Transferase</keyword>
<proteinExistence type="inferred from homology"/>
<dbReference type="EMBL" id="QTJR01000003">
    <property type="protein sequence ID" value="RDY68164.1"/>
    <property type="molecule type" value="Genomic_DNA"/>
</dbReference>
<evidence type="ECO:0000256" key="9">
    <source>
        <dbReference type="ARBA" id="ARBA00022989"/>
    </source>
</evidence>
<dbReference type="NCBIfam" id="NF045656">
    <property type="entry name" value="MeththiolMtaseMddA"/>
    <property type="match status" value="1"/>
</dbReference>
<feature type="transmembrane region" description="Helical" evidence="12">
    <location>
        <begin position="7"/>
        <end position="33"/>
    </location>
</feature>
<accession>A0A3D8VFI4</accession>
<evidence type="ECO:0000313" key="13">
    <source>
        <dbReference type="EMBL" id="RDY68164.1"/>
    </source>
</evidence>
<dbReference type="PANTHER" id="PTHR31040:SF1">
    <property type="entry name" value="NURIM"/>
    <property type="match status" value="1"/>
</dbReference>
<dbReference type="RefSeq" id="WP_115841589.1">
    <property type="nucleotide sequence ID" value="NZ_CP183976.1"/>
</dbReference>
<evidence type="ECO:0000256" key="3">
    <source>
        <dbReference type="ARBA" id="ARBA00010631"/>
    </source>
</evidence>
<dbReference type="GO" id="GO:0004671">
    <property type="term" value="F:protein C-terminal S-isoprenylcysteine carboxyl O-methyltransferase activity"/>
    <property type="evidence" value="ECO:0007669"/>
    <property type="project" value="InterPro"/>
</dbReference>
<evidence type="ECO:0000256" key="7">
    <source>
        <dbReference type="ARBA" id="ARBA00022691"/>
    </source>
</evidence>
<feature type="transmembrane region" description="Helical" evidence="12">
    <location>
        <begin position="86"/>
        <end position="103"/>
    </location>
</feature>
<feature type="transmembrane region" description="Helical" evidence="12">
    <location>
        <begin position="45"/>
        <end position="65"/>
    </location>
</feature>
<comment type="subcellular location">
    <subcellularLocation>
        <location evidence="2">Membrane</location>
        <topology evidence="2">Multi-pass membrane protein</topology>
    </subcellularLocation>
</comment>
<dbReference type="InterPro" id="IPR033580">
    <property type="entry name" value="Nurim-like"/>
</dbReference>
<gene>
    <name evidence="13" type="ORF">DX912_06030</name>
</gene>
<dbReference type="Pfam" id="PF04140">
    <property type="entry name" value="ICMT"/>
    <property type="match status" value="1"/>
</dbReference>
<keyword evidence="7" id="KW-0949">S-adenosyl-L-methionine</keyword>
<organism evidence="13 14">
    <name type="scientific">Lysobacter soli</name>
    <dbReference type="NCBI Taxonomy" id="453783"/>
    <lineage>
        <taxon>Bacteria</taxon>
        <taxon>Pseudomonadati</taxon>
        <taxon>Pseudomonadota</taxon>
        <taxon>Gammaproteobacteria</taxon>
        <taxon>Lysobacterales</taxon>
        <taxon>Lysobacteraceae</taxon>
        <taxon>Lysobacter</taxon>
    </lineage>
</organism>
<sequence>MKRRLILLYGVACYAVFFATFLYAIGFVGGFGVPKSMDSPRDTSLPVALAINLGLLALFALQHSVMARPAFKRAWTRVIPESAERSTYTLLSSVALIVLFWLWRPLGGIVWHVENEVGRVLLYAAFAFGWALVLVSTFLINHFDLFGLRQVWLQFRGRPYRPLPFKTPGPYRIVRHPLYVGWFFAFWATPTMTVTHLVFALMTTAYILIAIRLEERDLLDALPEYAQYRRDVPMLVPRTSRASRGVATRHAGTPAQ</sequence>
<keyword evidence="14" id="KW-1185">Reference proteome</keyword>
<evidence type="ECO:0000256" key="1">
    <source>
        <dbReference type="ARBA" id="ARBA00002096"/>
    </source>
</evidence>
<dbReference type="Gene3D" id="1.20.120.1630">
    <property type="match status" value="1"/>
</dbReference>
<evidence type="ECO:0000256" key="2">
    <source>
        <dbReference type="ARBA" id="ARBA00004141"/>
    </source>
</evidence>
<protein>
    <recommendedName>
        <fullName evidence="4">methanethiol S-methyltransferase</fullName>
        <ecNumber evidence="4">2.1.1.334</ecNumber>
    </recommendedName>
</protein>
<comment type="function">
    <text evidence="1">Catalyzes the methylation of methanethiol (MeSH) to yield dimethylsulphide (DMS).</text>
</comment>
<feature type="transmembrane region" description="Helical" evidence="12">
    <location>
        <begin position="123"/>
        <end position="148"/>
    </location>
</feature>
<comment type="caution">
    <text evidence="13">The sequence shown here is derived from an EMBL/GenBank/DDBJ whole genome shotgun (WGS) entry which is preliminary data.</text>
</comment>
<dbReference type="GO" id="GO:0016020">
    <property type="term" value="C:membrane"/>
    <property type="evidence" value="ECO:0007669"/>
    <property type="project" value="UniProtKB-SubCell"/>
</dbReference>
<evidence type="ECO:0000313" key="14">
    <source>
        <dbReference type="Proteomes" id="UP000256829"/>
    </source>
</evidence>
<reference evidence="13 14" key="1">
    <citation type="submission" date="2018-08" db="EMBL/GenBank/DDBJ databases">
        <title>Lysobacter soli KCTC 22011, whole genome shotgun sequence.</title>
        <authorList>
            <person name="Zhang X."/>
            <person name="Feng G."/>
            <person name="Zhu H."/>
        </authorList>
    </citation>
    <scope>NUCLEOTIDE SEQUENCE [LARGE SCALE GENOMIC DNA]</scope>
    <source>
        <strain evidence="13 14">KCTC 22011</strain>
    </source>
</reference>
<dbReference type="GO" id="GO:0032259">
    <property type="term" value="P:methylation"/>
    <property type="evidence" value="ECO:0007669"/>
    <property type="project" value="UniProtKB-KW"/>
</dbReference>
<dbReference type="InterPro" id="IPR007269">
    <property type="entry name" value="ICMT_MeTrfase"/>
</dbReference>
<evidence type="ECO:0000256" key="12">
    <source>
        <dbReference type="SAM" id="Phobius"/>
    </source>
</evidence>
<dbReference type="AlphaFoldDB" id="A0A3D8VFI4"/>
<keyword evidence="9 12" id="KW-1133">Transmembrane helix</keyword>
<comment type="catalytic activity">
    <reaction evidence="11">
        <text>methanethiol + S-adenosyl-L-methionine = dimethyl sulfide + S-adenosyl-L-homocysteine + H(+)</text>
        <dbReference type="Rhea" id="RHEA:50428"/>
        <dbReference type="ChEBI" id="CHEBI:15378"/>
        <dbReference type="ChEBI" id="CHEBI:16007"/>
        <dbReference type="ChEBI" id="CHEBI:17437"/>
        <dbReference type="ChEBI" id="CHEBI:57856"/>
        <dbReference type="ChEBI" id="CHEBI:59789"/>
        <dbReference type="EC" id="2.1.1.334"/>
    </reaction>
</comment>
<dbReference type="InterPro" id="IPR054700">
    <property type="entry name" value="MddA"/>
</dbReference>